<sequence>MRLVNTSISGRSIWDGSSKKRFEDRIDALNETHYVPGPRVLAENDWPKDTIQKAIPFSTEKQLCDDLAFIASHEKGVEYVTAVCIEHNSSESCGLTVRLAANEGICYRVQSSVETILQLLEKCARKEISRDKCAGDIFDIIVKLNRNKLFGRLGSKFFRPPFYERRVKREELIPHFWTSIAASVPAELLDEELCAQIIKCNRSFLDLENSPGQTELRTDALKAVVKDVFSITGDGYCLPARLTELGIPPSRVEVKDVVSIAKVANYWRVCESLVHLSRSYRKLFSNLELKLIEPYGPVQSISKKHDLYVHAEVQMIVHYETTLDQPWPRAIGASKEACYLCDLFVKAHDHLYLTKSHRQIYNQWTIPDLNNYSPHTLRRFRRVISSMSETIAKDLSIARLNRIYRQHPPQSSVALHQMILPSASVTTIASS</sequence>
<feature type="non-terminal residue" evidence="1">
    <location>
        <position position="431"/>
    </location>
</feature>
<dbReference type="Pfam" id="PF14441">
    <property type="entry name" value="OTT_1508_deam"/>
    <property type="match status" value="1"/>
</dbReference>
<keyword evidence="2" id="KW-1185">Reference proteome</keyword>
<gene>
    <name evidence="1" type="ORF">M501DRAFT_936735</name>
</gene>
<dbReference type="EMBL" id="MU006098">
    <property type="protein sequence ID" value="KAF2837776.1"/>
    <property type="molecule type" value="Genomic_DNA"/>
</dbReference>
<dbReference type="OrthoDB" id="4851849at2759"/>
<name>A0A9P4VLP9_9PEZI</name>
<comment type="caution">
    <text evidence="1">The sequence shown here is derived from an EMBL/GenBank/DDBJ whole genome shotgun (WGS) entry which is preliminary data.</text>
</comment>
<evidence type="ECO:0000313" key="2">
    <source>
        <dbReference type="Proteomes" id="UP000799429"/>
    </source>
</evidence>
<dbReference type="Proteomes" id="UP000799429">
    <property type="component" value="Unassembled WGS sequence"/>
</dbReference>
<dbReference type="AlphaFoldDB" id="A0A9P4VLP9"/>
<organism evidence="1 2">
    <name type="scientific">Patellaria atrata CBS 101060</name>
    <dbReference type="NCBI Taxonomy" id="1346257"/>
    <lineage>
        <taxon>Eukaryota</taxon>
        <taxon>Fungi</taxon>
        <taxon>Dikarya</taxon>
        <taxon>Ascomycota</taxon>
        <taxon>Pezizomycotina</taxon>
        <taxon>Dothideomycetes</taxon>
        <taxon>Dothideomycetes incertae sedis</taxon>
        <taxon>Patellariales</taxon>
        <taxon>Patellariaceae</taxon>
        <taxon>Patellaria</taxon>
    </lineage>
</organism>
<evidence type="ECO:0000313" key="1">
    <source>
        <dbReference type="EMBL" id="KAF2837776.1"/>
    </source>
</evidence>
<reference evidence="1" key="1">
    <citation type="journal article" date="2020" name="Stud. Mycol.">
        <title>101 Dothideomycetes genomes: a test case for predicting lifestyles and emergence of pathogens.</title>
        <authorList>
            <person name="Haridas S."/>
            <person name="Albert R."/>
            <person name="Binder M."/>
            <person name="Bloem J."/>
            <person name="Labutti K."/>
            <person name="Salamov A."/>
            <person name="Andreopoulos B."/>
            <person name="Baker S."/>
            <person name="Barry K."/>
            <person name="Bills G."/>
            <person name="Bluhm B."/>
            <person name="Cannon C."/>
            <person name="Castanera R."/>
            <person name="Culley D."/>
            <person name="Daum C."/>
            <person name="Ezra D."/>
            <person name="Gonzalez J."/>
            <person name="Henrissat B."/>
            <person name="Kuo A."/>
            <person name="Liang C."/>
            <person name="Lipzen A."/>
            <person name="Lutzoni F."/>
            <person name="Magnuson J."/>
            <person name="Mondo S."/>
            <person name="Nolan M."/>
            <person name="Ohm R."/>
            <person name="Pangilinan J."/>
            <person name="Park H.-J."/>
            <person name="Ramirez L."/>
            <person name="Alfaro M."/>
            <person name="Sun H."/>
            <person name="Tritt A."/>
            <person name="Yoshinaga Y."/>
            <person name="Zwiers L.-H."/>
            <person name="Turgeon B."/>
            <person name="Goodwin S."/>
            <person name="Spatafora J."/>
            <person name="Crous P."/>
            <person name="Grigoriev I."/>
        </authorList>
    </citation>
    <scope>NUCLEOTIDE SEQUENCE</scope>
    <source>
        <strain evidence="1">CBS 101060</strain>
    </source>
</reference>
<protein>
    <submittedName>
        <fullName evidence="1">Uncharacterized protein</fullName>
    </submittedName>
</protein>
<accession>A0A9P4VLP9</accession>
<dbReference type="InterPro" id="IPR027796">
    <property type="entry name" value="OTT_1508_deam-like"/>
</dbReference>
<proteinExistence type="predicted"/>